<reference evidence="6" key="1">
    <citation type="submission" date="2022-11" db="EMBL/GenBank/DDBJ databases">
        <title>Centuries of genome instability and evolution in soft-shell clam transmissible cancer (bioRxiv).</title>
        <authorList>
            <person name="Hart S.F.M."/>
            <person name="Yonemitsu M.A."/>
            <person name="Giersch R.M."/>
            <person name="Beal B.F."/>
            <person name="Arriagada G."/>
            <person name="Davis B.W."/>
            <person name="Ostrander E.A."/>
            <person name="Goff S.P."/>
            <person name="Metzger M.J."/>
        </authorList>
    </citation>
    <scope>NUCLEOTIDE SEQUENCE</scope>
    <source>
        <strain evidence="6">MELC-2E11</strain>
        <tissue evidence="6">Siphon/mantle</tissue>
    </source>
</reference>
<dbReference type="InterPro" id="IPR009001">
    <property type="entry name" value="Transl_elong_EF1A/Init_IF2_C"/>
</dbReference>
<dbReference type="SUPFAM" id="SSF52540">
    <property type="entry name" value="P-loop containing nucleoside triphosphate hydrolases"/>
    <property type="match status" value="1"/>
</dbReference>
<accession>A0ABY7G3D8</accession>
<keyword evidence="3" id="KW-0342">GTP-binding</keyword>
<evidence type="ECO:0000256" key="4">
    <source>
        <dbReference type="SAM" id="MobiDB-lite"/>
    </source>
</evidence>
<gene>
    <name evidence="6" type="ORF">MAR_014384</name>
</gene>
<evidence type="ECO:0000313" key="6">
    <source>
        <dbReference type="EMBL" id="WAR28680.1"/>
    </source>
</evidence>
<protein>
    <submittedName>
        <fullName evidence="6">EF1A2-like protein</fullName>
    </submittedName>
</protein>
<name>A0ABY7G3D8_MYAAR</name>
<dbReference type="InterPro" id="IPR050100">
    <property type="entry name" value="TRAFAC_GTPase_members"/>
</dbReference>
<dbReference type="Proteomes" id="UP001164746">
    <property type="component" value="Chromosome 15"/>
</dbReference>
<dbReference type="PANTHER" id="PTHR23115">
    <property type="entry name" value="TRANSLATION FACTOR"/>
    <property type="match status" value="1"/>
</dbReference>
<dbReference type="Gene3D" id="2.40.30.10">
    <property type="entry name" value="Translation factors"/>
    <property type="match status" value="1"/>
</dbReference>
<organism evidence="6 7">
    <name type="scientific">Mya arenaria</name>
    <name type="common">Soft-shell clam</name>
    <dbReference type="NCBI Taxonomy" id="6604"/>
    <lineage>
        <taxon>Eukaryota</taxon>
        <taxon>Metazoa</taxon>
        <taxon>Spiralia</taxon>
        <taxon>Lophotrochozoa</taxon>
        <taxon>Mollusca</taxon>
        <taxon>Bivalvia</taxon>
        <taxon>Autobranchia</taxon>
        <taxon>Heteroconchia</taxon>
        <taxon>Euheterodonta</taxon>
        <taxon>Imparidentia</taxon>
        <taxon>Neoheterodontei</taxon>
        <taxon>Myida</taxon>
        <taxon>Myoidea</taxon>
        <taxon>Myidae</taxon>
        <taxon>Mya</taxon>
    </lineage>
</organism>
<dbReference type="PROSITE" id="PS00301">
    <property type="entry name" value="G_TR_1"/>
    <property type="match status" value="1"/>
</dbReference>
<dbReference type="EMBL" id="CP111026">
    <property type="protein sequence ID" value="WAR28680.1"/>
    <property type="molecule type" value="Genomic_DNA"/>
</dbReference>
<proteinExistence type="inferred from homology"/>
<dbReference type="Gene3D" id="3.40.50.300">
    <property type="entry name" value="P-loop containing nucleotide triphosphate hydrolases"/>
    <property type="match status" value="1"/>
</dbReference>
<dbReference type="Pfam" id="PF00009">
    <property type="entry name" value="GTP_EFTU"/>
    <property type="match status" value="1"/>
</dbReference>
<evidence type="ECO:0000256" key="2">
    <source>
        <dbReference type="ARBA" id="ARBA00022741"/>
    </source>
</evidence>
<evidence type="ECO:0000259" key="5">
    <source>
        <dbReference type="PROSITE" id="PS51722"/>
    </source>
</evidence>
<comment type="similarity">
    <text evidence="1">Belongs to the TRAFAC class translation factor GTPase superfamily. Classic translation factor GTPase family. EF-Tu/EF-1A subfamily.</text>
</comment>
<dbReference type="InterPro" id="IPR027417">
    <property type="entry name" value="P-loop_NTPase"/>
</dbReference>
<keyword evidence="7" id="KW-1185">Reference proteome</keyword>
<dbReference type="PROSITE" id="PS51722">
    <property type="entry name" value="G_TR_2"/>
    <property type="match status" value="1"/>
</dbReference>
<dbReference type="PRINTS" id="PR00315">
    <property type="entry name" value="ELONGATNFCT"/>
</dbReference>
<feature type="domain" description="Tr-type G" evidence="5">
    <location>
        <begin position="85"/>
        <end position="308"/>
    </location>
</feature>
<dbReference type="InterPro" id="IPR054696">
    <property type="entry name" value="GTP-eEF1A_C"/>
</dbReference>
<evidence type="ECO:0000256" key="1">
    <source>
        <dbReference type="ARBA" id="ARBA00007249"/>
    </source>
</evidence>
<dbReference type="SUPFAM" id="SSF50465">
    <property type="entry name" value="EF-Tu/eEF-1alpha/eIF2-gamma C-terminal domain"/>
    <property type="match status" value="1"/>
</dbReference>
<keyword evidence="2" id="KW-0547">Nucleotide-binding</keyword>
<sequence length="518" mass="57304">MEEPDQETIVPRNEGQATDGADPNDHGAGIDDEEIDFHDAELDPALNTVTFGGVEKFSAPNSTVSSTPGGDGGMSPTGGRETIPKPYINAVILGHQGSGKSTVAGRLVYECDGIDEELMSKFEKDANEAGRPSYKYAWIMDKLMAERERGISIDTKLRRIESRNYYVNVIDAPGHTDYCHNLITGTSQADVAILVVSARWPEYEEGVSRSGQTREHAMLAYAMGVKQLIVVVNKMDVTKPKYSEKRYKFVVENVDRLVKKAGFEPETVIYLPVSGWMGDNLQWQIERKSGGASGRSLLDALDAMERPARMDRYPLRIAVHSVYKLGSIVVAGKIHCGFIEGLDVKDVRKGYVILILNHKGAIKKGFTPMLHCHTGCVPVRFAELRERCDRKSGAKEEYAPTELFTGDACVVDLAPVKPLCIESFFDYPTLGRFVIRDTHHTIGVGVCVNIPGREPPQTDDDKWAVGTVPFVRRPQTTGGRSVSFSIPQPDEFDKPSKRFSLVDEATFRTQSGRLETEL</sequence>
<dbReference type="Pfam" id="PF22594">
    <property type="entry name" value="GTP-eEF1A_C"/>
    <property type="match status" value="1"/>
</dbReference>
<evidence type="ECO:0000256" key="3">
    <source>
        <dbReference type="ARBA" id="ARBA00023134"/>
    </source>
</evidence>
<feature type="region of interest" description="Disordered" evidence="4">
    <location>
        <begin position="1"/>
        <end position="32"/>
    </location>
</feature>
<dbReference type="InterPro" id="IPR000795">
    <property type="entry name" value="T_Tr_GTP-bd_dom"/>
</dbReference>
<dbReference type="InterPro" id="IPR031157">
    <property type="entry name" value="G_TR_CS"/>
</dbReference>
<evidence type="ECO:0000313" key="7">
    <source>
        <dbReference type="Proteomes" id="UP001164746"/>
    </source>
</evidence>